<reference evidence="1" key="2">
    <citation type="submission" date="2018-08" db="UniProtKB">
        <authorList>
            <consortium name="EnsemblPlants"/>
        </authorList>
    </citation>
    <scope>IDENTIFICATION</scope>
    <source>
        <strain evidence="1">Yugu1</strain>
    </source>
</reference>
<dbReference type="EnsemblPlants" id="KQL15856">
    <property type="protein sequence ID" value="KQL15856"/>
    <property type="gene ID" value="SETIT_023987mg"/>
</dbReference>
<protein>
    <submittedName>
        <fullName evidence="1">Uncharacterized protein</fullName>
    </submittedName>
</protein>
<dbReference type="Gramene" id="KQL15856">
    <property type="protein sequence ID" value="KQL15856"/>
    <property type="gene ID" value="SETIT_023987mg"/>
</dbReference>
<sequence length="55" mass="6332">MPCCSKYQSTLHLHIAVLKQACNLKQVLQNNPKYDTLASYVMYEQANETEEQKQG</sequence>
<evidence type="ECO:0000313" key="2">
    <source>
        <dbReference type="Proteomes" id="UP000004995"/>
    </source>
</evidence>
<dbReference type="HOGENOM" id="CLU_3035969_0_0_1"/>
<organism evidence="1 2">
    <name type="scientific">Setaria italica</name>
    <name type="common">Foxtail millet</name>
    <name type="synonym">Panicum italicum</name>
    <dbReference type="NCBI Taxonomy" id="4555"/>
    <lineage>
        <taxon>Eukaryota</taxon>
        <taxon>Viridiplantae</taxon>
        <taxon>Streptophyta</taxon>
        <taxon>Embryophyta</taxon>
        <taxon>Tracheophyta</taxon>
        <taxon>Spermatophyta</taxon>
        <taxon>Magnoliopsida</taxon>
        <taxon>Liliopsida</taxon>
        <taxon>Poales</taxon>
        <taxon>Poaceae</taxon>
        <taxon>PACMAD clade</taxon>
        <taxon>Panicoideae</taxon>
        <taxon>Panicodae</taxon>
        <taxon>Paniceae</taxon>
        <taxon>Cenchrinae</taxon>
        <taxon>Setaria</taxon>
    </lineage>
</organism>
<proteinExistence type="predicted"/>
<dbReference type="Proteomes" id="UP000004995">
    <property type="component" value="Unassembled WGS sequence"/>
</dbReference>
<dbReference type="InParanoid" id="K3ZBR6"/>
<name>K3ZBR6_SETIT</name>
<dbReference type="AlphaFoldDB" id="K3ZBR6"/>
<keyword evidence="2" id="KW-1185">Reference proteome</keyword>
<reference evidence="2" key="1">
    <citation type="journal article" date="2012" name="Nat. Biotechnol.">
        <title>Reference genome sequence of the model plant Setaria.</title>
        <authorList>
            <person name="Bennetzen J.L."/>
            <person name="Schmutz J."/>
            <person name="Wang H."/>
            <person name="Percifield R."/>
            <person name="Hawkins J."/>
            <person name="Pontaroli A.C."/>
            <person name="Estep M."/>
            <person name="Feng L."/>
            <person name="Vaughn J.N."/>
            <person name="Grimwood J."/>
            <person name="Jenkins J."/>
            <person name="Barry K."/>
            <person name="Lindquist E."/>
            <person name="Hellsten U."/>
            <person name="Deshpande S."/>
            <person name="Wang X."/>
            <person name="Wu X."/>
            <person name="Mitros T."/>
            <person name="Triplett J."/>
            <person name="Yang X."/>
            <person name="Ye C.Y."/>
            <person name="Mauro-Herrera M."/>
            <person name="Wang L."/>
            <person name="Li P."/>
            <person name="Sharma M."/>
            <person name="Sharma R."/>
            <person name="Ronald P.C."/>
            <person name="Panaud O."/>
            <person name="Kellogg E.A."/>
            <person name="Brutnell T.P."/>
            <person name="Doust A.N."/>
            <person name="Tuskan G.A."/>
            <person name="Rokhsar D."/>
            <person name="Devos K.M."/>
        </authorList>
    </citation>
    <scope>NUCLEOTIDE SEQUENCE [LARGE SCALE GENOMIC DNA]</scope>
    <source>
        <strain evidence="2">cv. Yugu1</strain>
    </source>
</reference>
<dbReference type="EMBL" id="AGNK02001796">
    <property type="status" value="NOT_ANNOTATED_CDS"/>
    <property type="molecule type" value="Genomic_DNA"/>
</dbReference>
<evidence type="ECO:0000313" key="1">
    <source>
        <dbReference type="EnsemblPlants" id="KQL15856"/>
    </source>
</evidence>
<accession>K3ZBR6</accession>